<dbReference type="Gene3D" id="1.10.443.10">
    <property type="entry name" value="Intergrase catalytic core"/>
    <property type="match status" value="1"/>
</dbReference>
<reference evidence="4" key="1">
    <citation type="journal article" date="2019" name="Int. J. Syst. Evol. Microbiol.">
        <title>The Global Catalogue of Microorganisms (GCM) 10K type strain sequencing project: providing services to taxonomists for standard genome sequencing and annotation.</title>
        <authorList>
            <consortium name="The Broad Institute Genomics Platform"/>
            <consortium name="The Broad Institute Genome Sequencing Center for Infectious Disease"/>
            <person name="Wu L."/>
            <person name="Ma J."/>
        </authorList>
    </citation>
    <scope>NUCLEOTIDE SEQUENCE [LARGE SCALE GENOMIC DNA]</scope>
    <source>
        <strain evidence="4">JCM 3272</strain>
    </source>
</reference>
<dbReference type="SUPFAM" id="SSF56349">
    <property type="entry name" value="DNA breaking-rejoining enzymes"/>
    <property type="match status" value="1"/>
</dbReference>
<evidence type="ECO:0000313" key="4">
    <source>
        <dbReference type="Proteomes" id="UP001501444"/>
    </source>
</evidence>
<evidence type="ECO:0000259" key="2">
    <source>
        <dbReference type="PROSITE" id="PS51898"/>
    </source>
</evidence>
<dbReference type="InterPro" id="IPR011010">
    <property type="entry name" value="DNA_brk_join_enz"/>
</dbReference>
<dbReference type="Proteomes" id="UP001501444">
    <property type="component" value="Unassembled WGS sequence"/>
</dbReference>
<feature type="domain" description="Tyr recombinase" evidence="2">
    <location>
        <begin position="1"/>
        <end position="109"/>
    </location>
</feature>
<dbReference type="InterPro" id="IPR002104">
    <property type="entry name" value="Integrase_catalytic"/>
</dbReference>
<proteinExistence type="predicted"/>
<dbReference type="InterPro" id="IPR013762">
    <property type="entry name" value="Integrase-like_cat_sf"/>
</dbReference>
<protein>
    <recommendedName>
        <fullName evidence="2">Tyr recombinase domain-containing protein</fullName>
    </recommendedName>
</protein>
<evidence type="ECO:0000256" key="1">
    <source>
        <dbReference type="ARBA" id="ARBA00023172"/>
    </source>
</evidence>
<dbReference type="PROSITE" id="PS51898">
    <property type="entry name" value="TYR_RECOMBINASE"/>
    <property type="match status" value="1"/>
</dbReference>
<evidence type="ECO:0000313" key="3">
    <source>
        <dbReference type="EMBL" id="GAA2378458.1"/>
    </source>
</evidence>
<name>A0ABP5UI63_9ACTN</name>
<keyword evidence="4" id="KW-1185">Reference proteome</keyword>
<accession>A0ABP5UI63</accession>
<comment type="caution">
    <text evidence="3">The sequence shown here is derived from an EMBL/GenBank/DDBJ whole genome shotgun (WGS) entry which is preliminary data.</text>
</comment>
<organism evidence="3 4">
    <name type="scientific">Dactylosporangium salmoneum</name>
    <dbReference type="NCBI Taxonomy" id="53361"/>
    <lineage>
        <taxon>Bacteria</taxon>
        <taxon>Bacillati</taxon>
        <taxon>Actinomycetota</taxon>
        <taxon>Actinomycetes</taxon>
        <taxon>Micromonosporales</taxon>
        <taxon>Micromonosporaceae</taxon>
        <taxon>Dactylosporangium</taxon>
    </lineage>
</organism>
<sequence length="118" mass="13255">MLIPLPPAVARAIERAIGERIDGPILRNMLGGRMDHHAASRRLRYLAAAAGVRMPRMHPHMLRHTFVTTMLDAGVSLRDVQIAARHADPRTTMHYDRARNNLDRHPNYILAAYMASGT</sequence>
<dbReference type="EMBL" id="BAAARV010000084">
    <property type="protein sequence ID" value="GAA2378458.1"/>
    <property type="molecule type" value="Genomic_DNA"/>
</dbReference>
<dbReference type="Pfam" id="PF00589">
    <property type="entry name" value="Phage_integrase"/>
    <property type="match status" value="1"/>
</dbReference>
<keyword evidence="1" id="KW-0233">DNA recombination</keyword>
<dbReference type="CDD" id="cd00397">
    <property type="entry name" value="DNA_BRE_C"/>
    <property type="match status" value="1"/>
</dbReference>
<gene>
    <name evidence="3" type="ORF">GCM10010170_084530</name>
</gene>